<dbReference type="CDD" id="cd14744">
    <property type="entry name" value="PAAR_CT_2"/>
    <property type="match status" value="1"/>
</dbReference>
<dbReference type="EMBL" id="CP003488">
    <property type="protein sequence ID" value="AFH93506.1"/>
    <property type="molecule type" value="Genomic_DNA"/>
</dbReference>
<gene>
    <name evidence="1" type="ordered locus">S70_08215</name>
</gene>
<organism evidence="1 2">
    <name type="scientific">Providencia stuartii (strain MRSN 2154)</name>
    <dbReference type="NCBI Taxonomy" id="1157951"/>
    <lineage>
        <taxon>Bacteria</taxon>
        <taxon>Pseudomonadati</taxon>
        <taxon>Pseudomonadota</taxon>
        <taxon>Gammaproteobacteria</taxon>
        <taxon>Enterobacterales</taxon>
        <taxon>Morganellaceae</taxon>
        <taxon>Providencia</taxon>
    </lineage>
</organism>
<sequence length="99" mass="10891">MRCTIDNRKVIQKGDTTSTGGTVLEGSDVASRKDIDIATEGMKVFCPACKKTGTIKAVIMPPRVKTIHVVLQIALIWNWRKPISRTNLVALRGRVRAGM</sequence>
<reference evidence="2" key="2">
    <citation type="submission" date="2012-04" db="EMBL/GenBank/DDBJ databases">
        <title>Complete genome sequence of Providencia stuartii clinical isolate MRSN 2154.</title>
        <authorList>
            <person name="Clifford R.J."/>
            <person name="Hang J."/>
            <person name="Riley M.C."/>
            <person name="Onmus-Leone F."/>
            <person name="Kuschner R.A."/>
            <person name="Lesho E.P."/>
            <person name="Waterman P.E."/>
        </authorList>
    </citation>
    <scope>NUCLEOTIDE SEQUENCE [LARGE SCALE GENOMIC DNA]</scope>
    <source>
        <strain evidence="2">MRSN 2154</strain>
    </source>
</reference>
<name>A0A140NMX5_PROSM</name>
<dbReference type="InterPro" id="IPR008727">
    <property type="entry name" value="PAAR_motif"/>
</dbReference>
<reference evidence="1 2" key="1">
    <citation type="journal article" date="2012" name="J. Bacteriol.">
        <title>Complete Genome Sequence of Providencia stuartii Clinical Isolate MRSN 2154.</title>
        <authorList>
            <person name="Clifford R.J."/>
            <person name="Hang J."/>
            <person name="Riley M.C."/>
            <person name="Onmus-Leone F."/>
            <person name="Kuschner R.A."/>
            <person name="Lesho E.P."/>
            <person name="Waterman P.E."/>
        </authorList>
    </citation>
    <scope>NUCLEOTIDE SEQUENCE [LARGE SCALE GENOMIC DNA]</scope>
    <source>
        <strain evidence="1 2">MRSN 2154</strain>
    </source>
</reference>
<dbReference type="Proteomes" id="UP000005012">
    <property type="component" value="Chromosome"/>
</dbReference>
<dbReference type="AlphaFoldDB" id="A0A140NMX5"/>
<protein>
    <recommendedName>
        <fullName evidence="3">PAAR motif</fullName>
    </recommendedName>
</protein>
<evidence type="ECO:0000313" key="1">
    <source>
        <dbReference type="EMBL" id="AFH93506.1"/>
    </source>
</evidence>
<proteinExistence type="predicted"/>
<evidence type="ECO:0000313" key="2">
    <source>
        <dbReference type="Proteomes" id="UP000005012"/>
    </source>
</evidence>
<dbReference type="KEGG" id="psi:S70_08215"/>
<accession>A0A140NMX5</accession>
<evidence type="ECO:0008006" key="3">
    <source>
        <dbReference type="Google" id="ProtNLM"/>
    </source>
</evidence>
<dbReference type="OrthoDB" id="6860016at2"/>
<dbReference type="Pfam" id="PF05488">
    <property type="entry name" value="PAAR_motif"/>
    <property type="match status" value="1"/>
</dbReference>
<dbReference type="RefSeq" id="WP_004925989.1">
    <property type="nucleotide sequence ID" value="NC_017731.1"/>
</dbReference>
<dbReference type="HOGENOM" id="CLU_2317921_0_0_6"/>
<dbReference type="GeneID" id="93517694"/>